<accession>A0AAD5T989</accession>
<keyword evidence="2" id="KW-1185">Reference proteome</keyword>
<dbReference type="EMBL" id="JADGJH010000196">
    <property type="protein sequence ID" value="KAJ3134232.1"/>
    <property type="molecule type" value="Genomic_DNA"/>
</dbReference>
<sequence>MWWLRQIDEVKTVVLYRAKDRGDIFVFNASGCYISTDFTADLEELLSARAIYNLSGDAVEERFNLVSGIARFVLEKPEDMADTIESAIGRLSIEKFKMIADGRLQKEDEIKFFLEKALEVFITQEESKLHTFLLASNGETLFSSLCGNLFESFAHRQLLQGGTFKTRSLDNTAAAVVDLVLPVQLKQAFKDIKKCMDRNVLYTAVQKNYPCVDSLIPSVGLFQMKSWSENGSARINLLTAGGTIAVRIDGA</sequence>
<reference evidence="1" key="1">
    <citation type="submission" date="2020-05" db="EMBL/GenBank/DDBJ databases">
        <title>Phylogenomic resolution of chytrid fungi.</title>
        <authorList>
            <person name="Stajich J.E."/>
            <person name="Amses K."/>
            <person name="Simmons R."/>
            <person name="Seto K."/>
            <person name="Myers J."/>
            <person name="Bonds A."/>
            <person name="Quandt C.A."/>
            <person name="Barry K."/>
            <person name="Liu P."/>
            <person name="Grigoriev I."/>
            <person name="Longcore J.E."/>
            <person name="James T.Y."/>
        </authorList>
    </citation>
    <scope>NUCLEOTIDE SEQUENCE</scope>
    <source>
        <strain evidence="1">JEL0513</strain>
    </source>
</reference>
<protein>
    <submittedName>
        <fullName evidence="1">Uncharacterized protein</fullName>
    </submittedName>
</protein>
<dbReference type="AlphaFoldDB" id="A0AAD5T989"/>
<evidence type="ECO:0000313" key="1">
    <source>
        <dbReference type="EMBL" id="KAJ3134232.1"/>
    </source>
</evidence>
<name>A0AAD5T989_9FUNG</name>
<gene>
    <name evidence="1" type="ORF">HK100_003744</name>
</gene>
<dbReference type="Proteomes" id="UP001211907">
    <property type="component" value="Unassembled WGS sequence"/>
</dbReference>
<proteinExistence type="predicted"/>
<comment type="caution">
    <text evidence="1">The sequence shown here is derived from an EMBL/GenBank/DDBJ whole genome shotgun (WGS) entry which is preliminary data.</text>
</comment>
<organism evidence="1 2">
    <name type="scientific">Physocladia obscura</name>
    <dbReference type="NCBI Taxonomy" id="109957"/>
    <lineage>
        <taxon>Eukaryota</taxon>
        <taxon>Fungi</taxon>
        <taxon>Fungi incertae sedis</taxon>
        <taxon>Chytridiomycota</taxon>
        <taxon>Chytridiomycota incertae sedis</taxon>
        <taxon>Chytridiomycetes</taxon>
        <taxon>Chytridiales</taxon>
        <taxon>Chytriomycetaceae</taxon>
        <taxon>Physocladia</taxon>
    </lineage>
</organism>
<evidence type="ECO:0000313" key="2">
    <source>
        <dbReference type="Proteomes" id="UP001211907"/>
    </source>
</evidence>